<protein>
    <submittedName>
        <fullName evidence="1">Uncharacterized protein</fullName>
    </submittedName>
</protein>
<dbReference type="InterPro" id="IPR037668">
    <property type="entry name" value="SPMIP3"/>
</dbReference>
<sequence length="148" mass="17224">MAGYVAAIKLRQFVDSAPEIPTGTIHHQGKDVLGYYPGQLARLHIAYPPEGQPNLFTKLQPLPVKHEAVPHHEYDYVVLKQYIYYQRTKKKVHDWYTQSTYREAFTLPFYKIDSAEDRYRPRTEAESLSLWKSVSAKRHKVKPSFMGA</sequence>
<dbReference type="Pfam" id="PF17670">
    <property type="entry name" value="DUF5530"/>
    <property type="match status" value="1"/>
</dbReference>
<dbReference type="PANTHER" id="PTHR31763">
    <property type="entry name" value="HYPOTHETICAL PROTEIN LOC689766"/>
    <property type="match status" value="1"/>
</dbReference>
<reference evidence="1 2" key="1">
    <citation type="journal article" date="2022" name="Gigascience">
        <title>A chromosome-level genome assembly and annotation of the desert horned lizard, Phrynosoma platyrhinos, provides insight into chromosomal rearrangements among reptiles.</title>
        <authorList>
            <person name="Koochekian N."/>
            <person name="Ascanio A."/>
            <person name="Farleigh K."/>
            <person name="Card D.C."/>
            <person name="Schield D.R."/>
            <person name="Castoe T.A."/>
            <person name="Jezkova T."/>
        </authorList>
    </citation>
    <scope>NUCLEOTIDE SEQUENCE [LARGE SCALE GENOMIC DNA]</scope>
    <source>
        <strain evidence="1">NK-2021</strain>
    </source>
</reference>
<dbReference type="Proteomes" id="UP000826234">
    <property type="component" value="Unassembled WGS sequence"/>
</dbReference>
<organism evidence="1 2">
    <name type="scientific">Phrynosoma platyrhinos</name>
    <name type="common">Desert horned lizard</name>
    <dbReference type="NCBI Taxonomy" id="52577"/>
    <lineage>
        <taxon>Eukaryota</taxon>
        <taxon>Metazoa</taxon>
        <taxon>Chordata</taxon>
        <taxon>Craniata</taxon>
        <taxon>Vertebrata</taxon>
        <taxon>Euteleostomi</taxon>
        <taxon>Lepidosauria</taxon>
        <taxon>Squamata</taxon>
        <taxon>Bifurcata</taxon>
        <taxon>Unidentata</taxon>
        <taxon>Episquamata</taxon>
        <taxon>Toxicofera</taxon>
        <taxon>Iguania</taxon>
        <taxon>Phrynosomatidae</taxon>
        <taxon>Phrynosomatinae</taxon>
        <taxon>Phrynosoma</taxon>
    </lineage>
</organism>
<accession>A0ABQ7SZ39</accession>
<keyword evidence="2" id="KW-1185">Reference proteome</keyword>
<comment type="caution">
    <text evidence="1">The sequence shown here is derived from an EMBL/GenBank/DDBJ whole genome shotgun (WGS) entry which is preliminary data.</text>
</comment>
<dbReference type="PANTHER" id="PTHR31763:SF2">
    <property type="entry name" value="CHROMOSOME 1 OPEN READING FRAME 100"/>
    <property type="match status" value="1"/>
</dbReference>
<dbReference type="EMBL" id="JAIPUX010003289">
    <property type="protein sequence ID" value="KAH0622535.1"/>
    <property type="molecule type" value="Genomic_DNA"/>
</dbReference>
<evidence type="ECO:0000313" key="1">
    <source>
        <dbReference type="EMBL" id="KAH0622535.1"/>
    </source>
</evidence>
<gene>
    <name evidence="1" type="ORF">JD844_024922</name>
</gene>
<evidence type="ECO:0000313" key="2">
    <source>
        <dbReference type="Proteomes" id="UP000826234"/>
    </source>
</evidence>
<proteinExistence type="predicted"/>
<name>A0ABQ7SZ39_PHRPL</name>